<sequence>MYVPVFNRMDDEREIRELVAQVASAQLVTVGDDGYPLATLLPVVWEEERLVMHMARANPHWRAIAPDSPALAVVDGAQAYISPTWYPSKAEHGRVVPTWNYSAVHLRGRVTVHDDPEWVLDAVTRLTNVHEQPRERPWAVSDAPERYRELQLKAIVGVELIVESVEGKAKLSQNRSEADQTGVISGLYAEGSPRSDAVADAMVRQQQRTG</sequence>
<proteinExistence type="predicted"/>
<dbReference type="RefSeq" id="WP_048555967.1">
    <property type="nucleotide sequence ID" value="NZ_HF570958.1"/>
</dbReference>
<dbReference type="Proteomes" id="UP000035721">
    <property type="component" value="Unassembled WGS sequence"/>
</dbReference>
<gene>
    <name evidence="1" type="ORF">BN12_170037</name>
</gene>
<reference evidence="1 2" key="1">
    <citation type="journal article" date="2013" name="ISME J.">
        <title>A metabolic model for members of the genus Tetrasphaera involved in enhanced biological phosphorus removal.</title>
        <authorList>
            <person name="Kristiansen R."/>
            <person name="Nguyen H.T.T."/>
            <person name="Saunders A.M."/>
            <person name="Nielsen J.L."/>
            <person name="Wimmer R."/>
            <person name="Le V.Q."/>
            <person name="McIlroy S.J."/>
            <person name="Petrovski S."/>
            <person name="Seviour R.J."/>
            <person name="Calteau A."/>
            <person name="Nielsen K.L."/>
            <person name="Nielsen P.H."/>
        </authorList>
    </citation>
    <scope>NUCLEOTIDE SEQUENCE [LARGE SCALE GENOMIC DNA]</scope>
    <source>
        <strain evidence="1 2">T1-X7</strain>
    </source>
</reference>
<dbReference type="InterPro" id="IPR012349">
    <property type="entry name" value="Split_barrel_FMN-bd"/>
</dbReference>
<dbReference type="PANTHER" id="PTHR35802:SF1">
    <property type="entry name" value="PROTEASE SYNTHASE AND SPORULATION PROTEIN PAI 2"/>
    <property type="match status" value="1"/>
</dbReference>
<accession>A0A077LUJ3</accession>
<dbReference type="OrthoDB" id="9794948at2"/>
<dbReference type="STRING" id="1194083.BN12_170037"/>
<organism evidence="1 2">
    <name type="scientific">Nostocoides japonicum T1-X7</name>
    <dbReference type="NCBI Taxonomy" id="1194083"/>
    <lineage>
        <taxon>Bacteria</taxon>
        <taxon>Bacillati</taxon>
        <taxon>Actinomycetota</taxon>
        <taxon>Actinomycetes</taxon>
        <taxon>Micrococcales</taxon>
        <taxon>Intrasporangiaceae</taxon>
        <taxon>Nostocoides</taxon>
    </lineage>
</organism>
<keyword evidence="2" id="KW-1185">Reference proteome</keyword>
<protein>
    <recommendedName>
        <fullName evidence="3">Transcriptional regulator</fullName>
    </recommendedName>
</protein>
<dbReference type="Pfam" id="PF04299">
    <property type="entry name" value="FMN_bind_2"/>
    <property type="match status" value="1"/>
</dbReference>
<comment type="caution">
    <text evidence="1">The sequence shown here is derived from an EMBL/GenBank/DDBJ whole genome shotgun (WGS) entry which is preliminary data.</text>
</comment>
<dbReference type="PANTHER" id="PTHR35802">
    <property type="entry name" value="PROTEASE SYNTHASE AND SPORULATION PROTEIN PAI 2"/>
    <property type="match status" value="1"/>
</dbReference>
<dbReference type="EMBL" id="CAJB01000079">
    <property type="protein sequence ID" value="CCH77186.1"/>
    <property type="molecule type" value="Genomic_DNA"/>
</dbReference>
<dbReference type="SUPFAM" id="SSF50475">
    <property type="entry name" value="FMN-binding split barrel"/>
    <property type="match status" value="1"/>
</dbReference>
<name>A0A077LUJ3_9MICO</name>
<evidence type="ECO:0000313" key="2">
    <source>
        <dbReference type="Proteomes" id="UP000035721"/>
    </source>
</evidence>
<dbReference type="AlphaFoldDB" id="A0A077LUJ3"/>
<evidence type="ECO:0000313" key="1">
    <source>
        <dbReference type="EMBL" id="CCH77186.1"/>
    </source>
</evidence>
<dbReference type="InterPro" id="IPR007396">
    <property type="entry name" value="TR_PAI2-type"/>
</dbReference>
<dbReference type="Gene3D" id="2.30.110.10">
    <property type="entry name" value="Electron Transport, Fmn-binding Protein, Chain A"/>
    <property type="match status" value="1"/>
</dbReference>
<evidence type="ECO:0008006" key="3">
    <source>
        <dbReference type="Google" id="ProtNLM"/>
    </source>
</evidence>
<dbReference type="PIRSF" id="PIRSF010372">
    <property type="entry name" value="PaiB"/>
    <property type="match status" value="1"/>
</dbReference>